<reference evidence="2" key="1">
    <citation type="journal article" date="2023" name="Mol. Phylogenet. Evol.">
        <title>Genome-scale phylogeny and comparative genomics of the fungal order Sordariales.</title>
        <authorList>
            <person name="Hensen N."/>
            <person name="Bonometti L."/>
            <person name="Westerberg I."/>
            <person name="Brannstrom I.O."/>
            <person name="Guillou S."/>
            <person name="Cros-Aarteil S."/>
            <person name="Calhoun S."/>
            <person name="Haridas S."/>
            <person name="Kuo A."/>
            <person name="Mondo S."/>
            <person name="Pangilinan J."/>
            <person name="Riley R."/>
            <person name="LaButti K."/>
            <person name="Andreopoulos B."/>
            <person name="Lipzen A."/>
            <person name="Chen C."/>
            <person name="Yan M."/>
            <person name="Daum C."/>
            <person name="Ng V."/>
            <person name="Clum A."/>
            <person name="Steindorff A."/>
            <person name="Ohm R.A."/>
            <person name="Martin F."/>
            <person name="Silar P."/>
            <person name="Natvig D.O."/>
            <person name="Lalanne C."/>
            <person name="Gautier V."/>
            <person name="Ament-Velasquez S.L."/>
            <person name="Kruys A."/>
            <person name="Hutchinson M.I."/>
            <person name="Powell A.J."/>
            <person name="Barry K."/>
            <person name="Miller A.N."/>
            <person name="Grigoriev I.V."/>
            <person name="Debuchy R."/>
            <person name="Gladieux P."/>
            <person name="Hiltunen Thoren M."/>
            <person name="Johannesson H."/>
        </authorList>
    </citation>
    <scope>NUCLEOTIDE SEQUENCE</scope>
    <source>
        <strain evidence="2">PSN293</strain>
    </source>
</reference>
<keyword evidence="3" id="KW-1185">Reference proteome</keyword>
<keyword evidence="1" id="KW-1133">Transmembrane helix</keyword>
<comment type="caution">
    <text evidence="2">The sequence shown here is derived from an EMBL/GenBank/DDBJ whole genome shotgun (WGS) entry which is preliminary data.</text>
</comment>
<dbReference type="Proteomes" id="UP001301769">
    <property type="component" value="Unassembled WGS sequence"/>
</dbReference>
<evidence type="ECO:0008006" key="4">
    <source>
        <dbReference type="Google" id="ProtNLM"/>
    </source>
</evidence>
<reference evidence="2" key="2">
    <citation type="submission" date="2023-05" db="EMBL/GenBank/DDBJ databases">
        <authorList>
            <consortium name="Lawrence Berkeley National Laboratory"/>
            <person name="Steindorff A."/>
            <person name="Hensen N."/>
            <person name="Bonometti L."/>
            <person name="Westerberg I."/>
            <person name="Brannstrom I.O."/>
            <person name="Guillou S."/>
            <person name="Cros-Aarteil S."/>
            <person name="Calhoun S."/>
            <person name="Haridas S."/>
            <person name="Kuo A."/>
            <person name="Mondo S."/>
            <person name="Pangilinan J."/>
            <person name="Riley R."/>
            <person name="Labutti K."/>
            <person name="Andreopoulos B."/>
            <person name="Lipzen A."/>
            <person name="Chen C."/>
            <person name="Yanf M."/>
            <person name="Daum C."/>
            <person name="Ng V."/>
            <person name="Clum A."/>
            <person name="Ohm R."/>
            <person name="Martin F."/>
            <person name="Silar P."/>
            <person name="Natvig D."/>
            <person name="Lalanne C."/>
            <person name="Gautier V."/>
            <person name="Ament-Velasquez S.L."/>
            <person name="Kruys A."/>
            <person name="Hutchinson M.I."/>
            <person name="Powell A.J."/>
            <person name="Barry K."/>
            <person name="Miller A.N."/>
            <person name="Grigoriev I.V."/>
            <person name="Debuchy R."/>
            <person name="Gladieux P."/>
            <person name="Thoren M.H."/>
            <person name="Johannesson H."/>
        </authorList>
    </citation>
    <scope>NUCLEOTIDE SEQUENCE</scope>
    <source>
        <strain evidence="2">PSN293</strain>
    </source>
</reference>
<keyword evidence="1" id="KW-0812">Transmembrane</keyword>
<sequence>MGEEWEPHRSGPLPHLSAVTHDVTDVVVVVFGTSCVVAYDVADVVVVVFGTCCVVAGLLPCSSSIIVCIVLEDFLKRVLIAVKKRLYQVAWKTEKSKELE</sequence>
<feature type="transmembrane region" description="Helical" evidence="1">
    <location>
        <begin position="46"/>
        <end position="75"/>
    </location>
</feature>
<gene>
    <name evidence="2" type="ORF">QBC37DRAFT_397143</name>
</gene>
<evidence type="ECO:0000313" key="2">
    <source>
        <dbReference type="EMBL" id="KAK4217011.1"/>
    </source>
</evidence>
<name>A0AAN7B8W7_9PEZI</name>
<dbReference type="EMBL" id="MU858063">
    <property type="protein sequence ID" value="KAK4217011.1"/>
    <property type="molecule type" value="Genomic_DNA"/>
</dbReference>
<dbReference type="AlphaFoldDB" id="A0AAN7B8W7"/>
<proteinExistence type="predicted"/>
<protein>
    <recommendedName>
        <fullName evidence="4">Transmembrane protein</fullName>
    </recommendedName>
</protein>
<evidence type="ECO:0000256" key="1">
    <source>
        <dbReference type="SAM" id="Phobius"/>
    </source>
</evidence>
<accession>A0AAN7B8W7</accession>
<organism evidence="2 3">
    <name type="scientific">Rhypophila decipiens</name>
    <dbReference type="NCBI Taxonomy" id="261697"/>
    <lineage>
        <taxon>Eukaryota</taxon>
        <taxon>Fungi</taxon>
        <taxon>Dikarya</taxon>
        <taxon>Ascomycota</taxon>
        <taxon>Pezizomycotina</taxon>
        <taxon>Sordariomycetes</taxon>
        <taxon>Sordariomycetidae</taxon>
        <taxon>Sordariales</taxon>
        <taxon>Naviculisporaceae</taxon>
        <taxon>Rhypophila</taxon>
    </lineage>
</organism>
<keyword evidence="1" id="KW-0472">Membrane</keyword>
<evidence type="ECO:0000313" key="3">
    <source>
        <dbReference type="Proteomes" id="UP001301769"/>
    </source>
</evidence>